<dbReference type="RefSeq" id="WP_146659543.1">
    <property type="nucleotide sequence ID" value="NZ_CP019791.1"/>
</dbReference>
<dbReference type="GO" id="GO:0012505">
    <property type="term" value="C:endomembrane system"/>
    <property type="evidence" value="ECO:0007669"/>
    <property type="project" value="UniProtKB-SubCell"/>
</dbReference>
<dbReference type="InterPro" id="IPR003667">
    <property type="entry name" value="NqrDE/RnfAE"/>
</dbReference>
<dbReference type="EC" id="1.6.5.-" evidence="8"/>
<dbReference type="KEGG" id="alus:STSP2_00506"/>
<evidence type="ECO:0000256" key="5">
    <source>
        <dbReference type="ARBA" id="ARBA00022989"/>
    </source>
</evidence>
<evidence type="ECO:0000256" key="6">
    <source>
        <dbReference type="ARBA" id="ARBA00023136"/>
    </source>
</evidence>
<comment type="subcellular location">
    <subcellularLocation>
        <location evidence="1">Endomembrane system</location>
        <topology evidence="1">Multi-pass membrane protein</topology>
    </subcellularLocation>
</comment>
<evidence type="ECO:0000256" key="2">
    <source>
        <dbReference type="ARBA" id="ARBA00022448"/>
    </source>
</evidence>
<reference evidence="9" key="1">
    <citation type="submission" date="2017-02" db="EMBL/GenBank/DDBJ databases">
        <title>Comparative genomics and description of representatives of a novel lineage of planctomycetes thriving in anoxic sediments.</title>
        <authorList>
            <person name="Spring S."/>
            <person name="Bunk B."/>
            <person name="Sproer C."/>
        </authorList>
    </citation>
    <scope>NUCLEOTIDE SEQUENCE [LARGE SCALE GENOMIC DNA]</scope>
    <source>
        <strain evidence="9">ST-NAGAB-D1</strain>
    </source>
</reference>
<keyword evidence="5 7" id="KW-1133">Transmembrane helix</keyword>
<dbReference type="GO" id="GO:0005886">
    <property type="term" value="C:plasma membrane"/>
    <property type="evidence" value="ECO:0007669"/>
    <property type="project" value="TreeGrafter"/>
</dbReference>
<name>A0A1U9NHF6_9BACT</name>
<evidence type="ECO:0000313" key="9">
    <source>
        <dbReference type="Proteomes" id="UP000189674"/>
    </source>
</evidence>
<accession>A0A1U9NHF6</accession>
<keyword evidence="4" id="KW-1278">Translocase</keyword>
<feature type="transmembrane region" description="Helical" evidence="7">
    <location>
        <begin position="179"/>
        <end position="202"/>
    </location>
</feature>
<dbReference type="NCBIfam" id="NF009070">
    <property type="entry name" value="PRK12405.1"/>
    <property type="match status" value="1"/>
</dbReference>
<dbReference type="Proteomes" id="UP000189674">
    <property type="component" value="Chromosome"/>
</dbReference>
<dbReference type="Pfam" id="PF02508">
    <property type="entry name" value="Rnf-Nqr"/>
    <property type="match status" value="1"/>
</dbReference>
<evidence type="ECO:0000256" key="1">
    <source>
        <dbReference type="ARBA" id="ARBA00004127"/>
    </source>
</evidence>
<protein>
    <submittedName>
        <fullName evidence="8">Na(+)-translocating NADH-quinone reductase subunit D</fullName>
        <ecNumber evidence="8">1.6.5.-</ecNumber>
    </submittedName>
</protein>
<feature type="transmembrane region" description="Helical" evidence="7">
    <location>
        <begin position="74"/>
        <end position="96"/>
    </location>
</feature>
<dbReference type="OrthoDB" id="9790976at2"/>
<keyword evidence="6 7" id="KW-0472">Membrane</keyword>
<dbReference type="GO" id="GO:0016491">
    <property type="term" value="F:oxidoreductase activity"/>
    <property type="evidence" value="ECO:0007669"/>
    <property type="project" value="UniProtKB-KW"/>
</dbReference>
<keyword evidence="8" id="KW-0560">Oxidoreductase</keyword>
<sequence length="210" mass="22510">MANDTNTKMKVFSAGFWRENPVLILLLGMCPTLAVTTGVNASLTMGLTVIFVLTCANIVVSLMRNLLKPHIRILMFTLTISTFVTIADLVLKAYLPDMSDKLGPYIPLIIVNCLIICRAEACASKSPIGTSIIDALGMGLGFTATLVALGAIRELFGTGKLMGFEILHTTANGGWYTPWAGMIMPVGAFVTLGLMLAGVNLVNRKLESKK</sequence>
<dbReference type="PANTHER" id="PTHR30586:SF0">
    <property type="entry name" value="ION-TRANSLOCATING OXIDOREDUCTASE COMPLEX SUBUNIT E"/>
    <property type="match status" value="1"/>
</dbReference>
<evidence type="ECO:0000256" key="7">
    <source>
        <dbReference type="SAM" id="Phobius"/>
    </source>
</evidence>
<gene>
    <name evidence="8" type="primary">nqrD_1</name>
    <name evidence="8" type="ORF">STSP2_00506</name>
</gene>
<dbReference type="AlphaFoldDB" id="A0A1U9NHF6"/>
<evidence type="ECO:0000256" key="4">
    <source>
        <dbReference type="ARBA" id="ARBA00022967"/>
    </source>
</evidence>
<dbReference type="PIRSF" id="PIRSF006102">
    <property type="entry name" value="NQR_DE"/>
    <property type="match status" value="1"/>
</dbReference>
<keyword evidence="9" id="KW-1185">Reference proteome</keyword>
<dbReference type="PANTHER" id="PTHR30586">
    <property type="entry name" value="ELECTRON TRANSPORT COMPLEX PROTEIN RNFE"/>
    <property type="match status" value="1"/>
</dbReference>
<dbReference type="STRING" id="1936003.STSP2_00506"/>
<feature type="transmembrane region" description="Helical" evidence="7">
    <location>
        <begin position="102"/>
        <end position="119"/>
    </location>
</feature>
<evidence type="ECO:0000313" key="8">
    <source>
        <dbReference type="EMBL" id="AQT67362.1"/>
    </source>
</evidence>
<proteinExistence type="predicted"/>
<evidence type="ECO:0000256" key="3">
    <source>
        <dbReference type="ARBA" id="ARBA00022692"/>
    </source>
</evidence>
<organism evidence="8 9">
    <name type="scientific">Anaerohalosphaera lusitana</name>
    <dbReference type="NCBI Taxonomy" id="1936003"/>
    <lineage>
        <taxon>Bacteria</taxon>
        <taxon>Pseudomonadati</taxon>
        <taxon>Planctomycetota</taxon>
        <taxon>Phycisphaerae</taxon>
        <taxon>Sedimentisphaerales</taxon>
        <taxon>Anaerohalosphaeraceae</taxon>
        <taxon>Anaerohalosphaera</taxon>
    </lineage>
</organism>
<keyword evidence="3 7" id="KW-0812">Transmembrane</keyword>
<keyword evidence="2" id="KW-0813">Transport</keyword>
<feature type="transmembrane region" description="Helical" evidence="7">
    <location>
        <begin position="131"/>
        <end position="152"/>
    </location>
</feature>
<dbReference type="EMBL" id="CP019791">
    <property type="protein sequence ID" value="AQT67362.1"/>
    <property type="molecule type" value="Genomic_DNA"/>
</dbReference>
<feature type="transmembrane region" description="Helical" evidence="7">
    <location>
        <begin position="44"/>
        <end position="62"/>
    </location>
</feature>